<dbReference type="Proteomes" id="UP000722791">
    <property type="component" value="Unassembled WGS sequence"/>
</dbReference>
<feature type="compositionally biased region" description="Basic and acidic residues" evidence="1">
    <location>
        <begin position="1"/>
        <end position="11"/>
    </location>
</feature>
<sequence length="457" mass="50902">MLSPETAKRSQEQTISDDGSAVLDQPRNASNTNTKSNVSERNSLQLFKGAANAVKLTLTASHGFTTLRDMGGVQVQPGSLQIIRKLGEGAFAVVEEAQYTPGTPGEVAGEKCIGSGRRVAVKRLKPGIVTQQGSLESFVAETTLMRKLAHKRIVEFIGVGSFDSSSEEATRRTMFLVQEFMDGGTLKRLISRQMIDVSRQLYSYMDAFRWALQIAEGLEYLHNAQPVVIHRDLKLENILIKGGDLHTADVKIADFGLVALLRPRDRGLHKRLVQEVIANPLQPVTRSSFGRLISVRKQPQTIQEFWDQSYRLALTNRWRVSPAPQQLSGRTGSYMYMAPEMYREEQYNEKVDVFSYGVMVFEILSRYQMVCAVSVAGTEAEIEAYAAKVSEGYRPPLPPACPPPVRELIAMCWHQDASLRPSMSWVKERLMQMQAEGVPAEMQDRIVPPSGCGCTVM</sequence>
<organism evidence="3 5">
    <name type="scientific">Volvox reticuliferus</name>
    <dbReference type="NCBI Taxonomy" id="1737510"/>
    <lineage>
        <taxon>Eukaryota</taxon>
        <taxon>Viridiplantae</taxon>
        <taxon>Chlorophyta</taxon>
        <taxon>core chlorophytes</taxon>
        <taxon>Chlorophyceae</taxon>
        <taxon>CS clade</taxon>
        <taxon>Chlamydomonadales</taxon>
        <taxon>Volvocaceae</taxon>
        <taxon>Volvox</taxon>
    </lineage>
</organism>
<dbReference type="Proteomes" id="UP000747110">
    <property type="component" value="Unassembled WGS sequence"/>
</dbReference>
<dbReference type="InterPro" id="IPR051681">
    <property type="entry name" value="Ser/Thr_Kinases-Pseudokinases"/>
</dbReference>
<dbReference type="AlphaFoldDB" id="A0A8J4CU13"/>
<protein>
    <recommendedName>
        <fullName evidence="2">Protein kinase domain-containing protein</fullName>
    </recommendedName>
</protein>
<dbReference type="InterPro" id="IPR011009">
    <property type="entry name" value="Kinase-like_dom_sf"/>
</dbReference>
<dbReference type="PANTHER" id="PTHR44329">
    <property type="entry name" value="SERINE/THREONINE-PROTEIN KINASE TNNI3K-RELATED"/>
    <property type="match status" value="1"/>
</dbReference>
<evidence type="ECO:0000313" key="3">
    <source>
        <dbReference type="EMBL" id="GIL89802.1"/>
    </source>
</evidence>
<comment type="caution">
    <text evidence="3">The sequence shown here is derived from an EMBL/GenBank/DDBJ whole genome shotgun (WGS) entry which is preliminary data.</text>
</comment>
<dbReference type="InterPro" id="IPR000719">
    <property type="entry name" value="Prot_kinase_dom"/>
</dbReference>
<dbReference type="Pfam" id="PF07714">
    <property type="entry name" value="PK_Tyr_Ser-Thr"/>
    <property type="match status" value="2"/>
</dbReference>
<keyword evidence="5" id="KW-1185">Reference proteome</keyword>
<evidence type="ECO:0000313" key="5">
    <source>
        <dbReference type="Proteomes" id="UP000747110"/>
    </source>
</evidence>
<dbReference type="PROSITE" id="PS00108">
    <property type="entry name" value="PROTEIN_KINASE_ST"/>
    <property type="match status" value="1"/>
</dbReference>
<dbReference type="GO" id="GO:0005524">
    <property type="term" value="F:ATP binding"/>
    <property type="evidence" value="ECO:0007669"/>
    <property type="project" value="InterPro"/>
</dbReference>
<dbReference type="PROSITE" id="PS50011">
    <property type="entry name" value="PROTEIN_KINASE_DOM"/>
    <property type="match status" value="1"/>
</dbReference>
<feature type="region of interest" description="Disordered" evidence="1">
    <location>
        <begin position="1"/>
        <end position="40"/>
    </location>
</feature>
<dbReference type="SUPFAM" id="SSF56112">
    <property type="entry name" value="Protein kinase-like (PK-like)"/>
    <property type="match status" value="1"/>
</dbReference>
<reference evidence="3" key="1">
    <citation type="journal article" date="2021" name="Proc. Natl. Acad. Sci. U.S.A.">
        <title>Three genomes in the algal genus Volvox reveal the fate of a haploid sex-determining region after a transition to homothallism.</title>
        <authorList>
            <person name="Yamamoto K."/>
            <person name="Hamaji T."/>
            <person name="Kawai-Toyooka H."/>
            <person name="Matsuzaki R."/>
            <person name="Takahashi F."/>
            <person name="Nishimura Y."/>
            <person name="Kawachi M."/>
            <person name="Noguchi H."/>
            <person name="Minakuchi Y."/>
            <person name="Umen J.G."/>
            <person name="Toyoda A."/>
            <person name="Nozaki H."/>
        </authorList>
    </citation>
    <scope>NUCLEOTIDE SEQUENCE</scope>
    <source>
        <strain evidence="4">NIES-3785</strain>
        <strain evidence="3">NIES-3786</strain>
    </source>
</reference>
<evidence type="ECO:0000256" key="1">
    <source>
        <dbReference type="SAM" id="MobiDB-lite"/>
    </source>
</evidence>
<dbReference type="InterPro" id="IPR008271">
    <property type="entry name" value="Ser/Thr_kinase_AS"/>
</dbReference>
<dbReference type="PANTHER" id="PTHR44329:SF289">
    <property type="entry name" value="SERINE_THREONINE-PROTEIN KINASE VIK"/>
    <property type="match status" value="1"/>
</dbReference>
<accession>A0A8J4CU13</accession>
<proteinExistence type="predicted"/>
<evidence type="ECO:0000259" key="2">
    <source>
        <dbReference type="PROSITE" id="PS50011"/>
    </source>
</evidence>
<dbReference type="InterPro" id="IPR001245">
    <property type="entry name" value="Ser-Thr/Tyr_kinase_cat_dom"/>
</dbReference>
<dbReference type="SMART" id="SM00220">
    <property type="entry name" value="S_TKc"/>
    <property type="match status" value="1"/>
</dbReference>
<gene>
    <name evidence="3" type="ORF">Vretifemale_17566</name>
    <name evidence="4" type="ORF">Vretimale_16560</name>
</gene>
<evidence type="ECO:0000313" key="4">
    <source>
        <dbReference type="EMBL" id="GIM13453.1"/>
    </source>
</evidence>
<name>A0A8J4CU13_9CHLO</name>
<dbReference type="EMBL" id="BNCQ01000049">
    <property type="protein sequence ID" value="GIM13453.1"/>
    <property type="molecule type" value="Genomic_DNA"/>
</dbReference>
<dbReference type="Gene3D" id="1.10.510.10">
    <property type="entry name" value="Transferase(Phosphotransferase) domain 1"/>
    <property type="match status" value="2"/>
</dbReference>
<dbReference type="OrthoDB" id="508192at2759"/>
<feature type="domain" description="Protein kinase" evidence="2">
    <location>
        <begin position="80"/>
        <end position="431"/>
    </location>
</feature>
<feature type="compositionally biased region" description="Polar residues" evidence="1">
    <location>
        <begin position="27"/>
        <end position="40"/>
    </location>
</feature>
<dbReference type="EMBL" id="BNCP01000052">
    <property type="protein sequence ID" value="GIL89802.1"/>
    <property type="molecule type" value="Genomic_DNA"/>
</dbReference>
<dbReference type="GO" id="GO:0004674">
    <property type="term" value="F:protein serine/threonine kinase activity"/>
    <property type="evidence" value="ECO:0007669"/>
    <property type="project" value="TreeGrafter"/>
</dbReference>